<evidence type="ECO:0000313" key="6">
    <source>
        <dbReference type="Proteomes" id="UP000036403"/>
    </source>
</evidence>
<reference evidence="5 6" key="1">
    <citation type="submission" date="2015-04" db="EMBL/GenBank/DDBJ databases">
        <title>Lasius niger genome sequencing.</title>
        <authorList>
            <person name="Konorov E.A."/>
            <person name="Nikitin M.A."/>
            <person name="Kirill M.V."/>
            <person name="Chang P."/>
        </authorList>
    </citation>
    <scope>NUCLEOTIDE SEQUENCE [LARGE SCALE GENOMIC DNA]</scope>
    <source>
        <tissue evidence="5">Whole</tissue>
    </source>
</reference>
<keyword evidence="6" id="KW-1185">Reference proteome</keyword>
<accession>A0A0J7NSD7</accession>
<gene>
    <name evidence="5" type="ORF">RF55_4436</name>
</gene>
<feature type="compositionally biased region" description="Polar residues" evidence="4">
    <location>
        <begin position="374"/>
        <end position="383"/>
    </location>
</feature>
<evidence type="ECO:0000313" key="5">
    <source>
        <dbReference type="EMBL" id="KMQ95355.1"/>
    </source>
</evidence>
<organism evidence="5 6">
    <name type="scientific">Lasius niger</name>
    <name type="common">Black garden ant</name>
    <dbReference type="NCBI Taxonomy" id="67767"/>
    <lineage>
        <taxon>Eukaryota</taxon>
        <taxon>Metazoa</taxon>
        <taxon>Ecdysozoa</taxon>
        <taxon>Arthropoda</taxon>
        <taxon>Hexapoda</taxon>
        <taxon>Insecta</taxon>
        <taxon>Pterygota</taxon>
        <taxon>Neoptera</taxon>
        <taxon>Endopterygota</taxon>
        <taxon>Hymenoptera</taxon>
        <taxon>Apocrita</taxon>
        <taxon>Aculeata</taxon>
        <taxon>Formicoidea</taxon>
        <taxon>Formicidae</taxon>
        <taxon>Formicinae</taxon>
        <taxon>Lasius</taxon>
        <taxon>Lasius</taxon>
    </lineage>
</organism>
<evidence type="ECO:0000256" key="2">
    <source>
        <dbReference type="ARBA" id="ARBA00022525"/>
    </source>
</evidence>
<feature type="region of interest" description="Disordered" evidence="4">
    <location>
        <begin position="370"/>
        <end position="395"/>
    </location>
</feature>
<dbReference type="InterPro" id="IPR052424">
    <property type="entry name" value="Kielin_Chordin-BMP_Reg"/>
</dbReference>
<feature type="compositionally biased region" description="Polar residues" evidence="4">
    <location>
        <begin position="116"/>
        <end position="132"/>
    </location>
</feature>
<dbReference type="PANTHER" id="PTHR46698">
    <property type="entry name" value="CROSSVEINLESS 2"/>
    <property type="match status" value="1"/>
</dbReference>
<proteinExistence type="predicted"/>
<protein>
    <submittedName>
        <fullName evidence="5">Uncharacterized protein</fullName>
    </submittedName>
</protein>
<dbReference type="PaxDb" id="67767-A0A0J7NSD7"/>
<name>A0A0J7NSD7_LASNI</name>
<dbReference type="EMBL" id="LBMM01002044">
    <property type="protein sequence ID" value="KMQ95355.1"/>
    <property type="molecule type" value="Genomic_DNA"/>
</dbReference>
<keyword evidence="3" id="KW-0732">Signal</keyword>
<sequence>METTAADPEPAIDQSTNLPVEGRGHRVVDERISTSTIDLEEDSFVTTYSTAWPSTMETDIMDNEILIGTVDYKSTLELSSNTELTTVFESTSTKDADSVTDSCTTCSTNTFTDSTIASTEDPSSTDISSPEWTTVLPELMLDNGNDENEDTNGNENKNASENEDGTTEAGTKTGDIIEKNKATMHPFAIFTDVGNALIPSEKLPENSTLAKRTEAVDKRPVTSPSSMILMPDDILVMNVTVKTNVSVSHIQGVTINPIRSIPPDVEAILNITHREKGEDYDYDYSEQTLPPSLPNVRIIPFVAADALVKNKDVPSPETGYPPGSVVVSPELRPTDTSGFYDIATQENRFSPPVETEVEAEESPTVVLDRADATAPSQRHSTVSPDPFRDVIKTEPAPDLPSLIEDMIPYLVERGITTPRPTSMTASIPKTSVQNLADDRLQHPPNFDFTEQVSLIRPPVDSSFLSKYGGNREVSSKDTVSLTYDSKNQILDRKPVESPVAGILSYDRTTLTKLNRTSNDSKNDFHRDNITEQKLVKQNVTKTDDRNFTSQANNHTTKYDNHTESNNTLNEDERIAEDAIFSLDSVLELLFSSNSSSSNKLLETTKTPDVSFVGGEREDQEILVASSTSTERLTEETETVETSSKVLDNEIPMSVGSLLKLAGCNIYGRMYRVGRIITELSSPCMECRCTEIGVQCKQLGC</sequence>
<dbReference type="PANTHER" id="PTHR46698:SF3">
    <property type="entry name" value="TENECTIN ISOFORM 1-RELATED"/>
    <property type="match status" value="1"/>
</dbReference>
<dbReference type="OrthoDB" id="364779at2759"/>
<comment type="caution">
    <text evidence="5">The sequence shown here is derived from an EMBL/GenBank/DDBJ whole genome shotgun (WGS) entry which is preliminary data.</text>
</comment>
<dbReference type="AlphaFoldDB" id="A0A0J7NSD7"/>
<dbReference type="STRING" id="67767.A0A0J7NSD7"/>
<feature type="region of interest" description="Disordered" evidence="4">
    <location>
        <begin position="109"/>
        <end position="171"/>
    </location>
</feature>
<evidence type="ECO:0000256" key="3">
    <source>
        <dbReference type="ARBA" id="ARBA00022729"/>
    </source>
</evidence>
<evidence type="ECO:0000256" key="4">
    <source>
        <dbReference type="SAM" id="MobiDB-lite"/>
    </source>
</evidence>
<dbReference type="Proteomes" id="UP000036403">
    <property type="component" value="Unassembled WGS sequence"/>
</dbReference>
<feature type="region of interest" description="Disordered" evidence="4">
    <location>
        <begin position="313"/>
        <end position="332"/>
    </location>
</feature>
<feature type="region of interest" description="Disordered" evidence="4">
    <location>
        <begin position="545"/>
        <end position="565"/>
    </location>
</feature>
<keyword evidence="2" id="KW-0964">Secreted</keyword>
<comment type="subcellular location">
    <subcellularLocation>
        <location evidence="1">Secreted</location>
    </subcellularLocation>
</comment>
<evidence type="ECO:0000256" key="1">
    <source>
        <dbReference type="ARBA" id="ARBA00004613"/>
    </source>
</evidence>
<dbReference type="GO" id="GO:0005576">
    <property type="term" value="C:extracellular region"/>
    <property type="evidence" value="ECO:0007669"/>
    <property type="project" value="UniProtKB-SubCell"/>
</dbReference>